<dbReference type="GO" id="GO:0004519">
    <property type="term" value="F:endonuclease activity"/>
    <property type="evidence" value="ECO:0007669"/>
    <property type="project" value="UniProtKB-KW"/>
</dbReference>
<dbReference type="InterPro" id="IPR019065">
    <property type="entry name" value="RE_NgoFVII_N"/>
</dbReference>
<gene>
    <name evidence="3" type="ORF">KHX13_09360</name>
</gene>
<evidence type="ECO:0000313" key="4">
    <source>
        <dbReference type="Proteomes" id="UP000754226"/>
    </source>
</evidence>
<sequence>MDVLYSDILPLGLKDGQQTIAETIKHQMELADEVRIAVGYVSAASLDELDQMVESCSIKRISLVMGMYYTEGMNERAYRRAVKLHQKWAAGKIGSVKAVLPFKYHGKVYCFYQNGQPFSAVVGSANLGVMKLEAGNRRQYELSVLIEDKAALAEIARHVETLAESRCSQNIDEIKDMPIIREHNNSLNQVELVEPLAPNMVEYYQNRDSKISFYLKLKVPKAAERFLDDGKHYTKSNINVCYAAPRNKRKARDWFETQLTVGADIYHLEGYPQKNQPFFIVTDDGYWFKGHTTSDNNKQFSAVGDELIMGRWLKGRLAAAGLVAPVNDTSKDEQRLGMITEEMLAEYGCDRLLFQKTDKQAADEDGNMLDVWTLAFTSDKQ</sequence>
<accession>A0A943EE12</accession>
<organism evidence="3 4">
    <name type="scientific">Acidaminococcus intestini</name>
    <dbReference type="NCBI Taxonomy" id="187327"/>
    <lineage>
        <taxon>Bacteria</taxon>
        <taxon>Bacillati</taxon>
        <taxon>Bacillota</taxon>
        <taxon>Negativicutes</taxon>
        <taxon>Acidaminococcales</taxon>
        <taxon>Acidaminococcaceae</taxon>
        <taxon>Acidaminococcus</taxon>
    </lineage>
</organism>
<feature type="domain" description="Restriction endonuclease type II NgoFVII N-terminal" evidence="1">
    <location>
        <begin position="20"/>
        <end position="175"/>
    </location>
</feature>
<dbReference type="RefSeq" id="WP_302014366.1">
    <property type="nucleotide sequence ID" value="NZ_CATWGP010000047.1"/>
</dbReference>
<name>A0A943EE12_9FIRM</name>
<dbReference type="GO" id="GO:0016787">
    <property type="term" value="F:hydrolase activity"/>
    <property type="evidence" value="ECO:0007669"/>
    <property type="project" value="UniProtKB-KW"/>
</dbReference>
<feature type="domain" description="Restriction endonuclease type II NgoFVII C-terminal B3-like DNA-binding" evidence="2">
    <location>
        <begin position="206"/>
        <end position="344"/>
    </location>
</feature>
<dbReference type="SUPFAM" id="SSF56024">
    <property type="entry name" value="Phospholipase D/nuclease"/>
    <property type="match status" value="1"/>
</dbReference>
<dbReference type="InterPro" id="IPR048923">
    <property type="entry name" value="RE_NgoFVII_C"/>
</dbReference>
<dbReference type="EC" id="3.1.21.-" evidence="3"/>
<dbReference type="EMBL" id="JAGZCZ010000013">
    <property type="protein sequence ID" value="MBS5520497.1"/>
    <property type="molecule type" value="Genomic_DNA"/>
</dbReference>
<keyword evidence="3" id="KW-0255">Endonuclease</keyword>
<protein>
    <submittedName>
        <fullName evidence="3">NgoFVII family restriction endonuclease</fullName>
        <ecNumber evidence="3">3.1.21.-</ecNumber>
    </submittedName>
</protein>
<keyword evidence="3" id="KW-0540">Nuclease</keyword>
<dbReference type="Proteomes" id="UP000754226">
    <property type="component" value="Unassembled WGS sequence"/>
</dbReference>
<dbReference type="Pfam" id="PF09565">
    <property type="entry name" value="RE_NgoFVII"/>
    <property type="match status" value="1"/>
</dbReference>
<evidence type="ECO:0000259" key="1">
    <source>
        <dbReference type="Pfam" id="PF09565"/>
    </source>
</evidence>
<comment type="caution">
    <text evidence="3">The sequence shown here is derived from an EMBL/GenBank/DDBJ whole genome shotgun (WGS) entry which is preliminary data.</text>
</comment>
<reference evidence="3" key="1">
    <citation type="submission" date="2021-02" db="EMBL/GenBank/DDBJ databases">
        <title>Infant gut strain persistence is associated with maternal origin, phylogeny, and functional potential including surface adhesion and iron acquisition.</title>
        <authorList>
            <person name="Lou Y.C."/>
        </authorList>
    </citation>
    <scope>NUCLEOTIDE SEQUENCE</scope>
    <source>
        <strain evidence="3">L3_106_000M1_dasL3_106_000M1_concoct_15</strain>
    </source>
</reference>
<evidence type="ECO:0000313" key="3">
    <source>
        <dbReference type="EMBL" id="MBS5520497.1"/>
    </source>
</evidence>
<dbReference type="Gene3D" id="3.30.870.10">
    <property type="entry name" value="Endonuclease Chain A"/>
    <property type="match status" value="1"/>
</dbReference>
<evidence type="ECO:0000259" key="2">
    <source>
        <dbReference type="Pfam" id="PF20731"/>
    </source>
</evidence>
<dbReference type="AlphaFoldDB" id="A0A943EE12"/>
<dbReference type="Pfam" id="PF20731">
    <property type="entry name" value="RE_NgoFVII_C"/>
    <property type="match status" value="1"/>
</dbReference>
<keyword evidence="3" id="KW-0378">Hydrolase</keyword>
<proteinExistence type="predicted"/>